<dbReference type="InterPro" id="IPR013096">
    <property type="entry name" value="Cupin_2"/>
</dbReference>
<organism evidence="3 4">
    <name type="scientific">Dyella solisilvae</name>
    <dbReference type="NCBI Taxonomy" id="1920168"/>
    <lineage>
        <taxon>Bacteria</taxon>
        <taxon>Pseudomonadati</taxon>
        <taxon>Pseudomonadota</taxon>
        <taxon>Gammaproteobacteria</taxon>
        <taxon>Lysobacterales</taxon>
        <taxon>Rhodanobacteraceae</taxon>
        <taxon>Dyella</taxon>
    </lineage>
</organism>
<dbReference type="PANTHER" id="PTHR38599:SF1">
    <property type="entry name" value="CUPIN DOMAIN PROTEIN (AFU_ORTHOLOGUE AFUA_3G13620)"/>
    <property type="match status" value="1"/>
</dbReference>
<dbReference type="Proteomes" id="UP000254711">
    <property type="component" value="Unassembled WGS sequence"/>
</dbReference>
<dbReference type="InterPro" id="IPR014710">
    <property type="entry name" value="RmlC-like_jellyroll"/>
</dbReference>
<dbReference type="AlphaFoldDB" id="A0A370K3G9"/>
<evidence type="ECO:0000256" key="1">
    <source>
        <dbReference type="SAM" id="SignalP"/>
    </source>
</evidence>
<evidence type="ECO:0000313" key="3">
    <source>
        <dbReference type="EMBL" id="RDI97182.1"/>
    </source>
</evidence>
<dbReference type="Pfam" id="PF07883">
    <property type="entry name" value="Cupin_2"/>
    <property type="match status" value="1"/>
</dbReference>
<keyword evidence="4" id="KW-1185">Reference proteome</keyword>
<dbReference type="InterPro" id="IPR011051">
    <property type="entry name" value="RmlC_Cupin_sf"/>
</dbReference>
<reference evidence="3 4" key="1">
    <citation type="submission" date="2018-07" db="EMBL/GenBank/DDBJ databases">
        <title>Dyella solisilvae sp. nov., isolated from the pine and broad-leaved mixed forest soil.</title>
        <authorList>
            <person name="Gao Z."/>
            <person name="Qiu L."/>
        </authorList>
    </citation>
    <scope>NUCLEOTIDE SEQUENCE [LARGE SCALE GENOMIC DNA]</scope>
    <source>
        <strain evidence="3 4">DHG54</strain>
    </source>
</reference>
<dbReference type="PANTHER" id="PTHR38599">
    <property type="entry name" value="CUPIN DOMAIN PROTEIN (AFU_ORTHOLOGUE AFUA_3G13620)"/>
    <property type="match status" value="1"/>
</dbReference>
<feature type="domain" description="Cupin type-2" evidence="2">
    <location>
        <begin position="60"/>
        <end position="119"/>
    </location>
</feature>
<comment type="caution">
    <text evidence="3">The sequence shown here is derived from an EMBL/GenBank/DDBJ whole genome shotgun (WGS) entry which is preliminary data.</text>
</comment>
<feature type="chain" id="PRO_5017026090" evidence="1">
    <location>
        <begin position="33"/>
        <end position="142"/>
    </location>
</feature>
<dbReference type="SUPFAM" id="SSF51182">
    <property type="entry name" value="RmlC-like cupins"/>
    <property type="match status" value="1"/>
</dbReference>
<protein>
    <submittedName>
        <fullName evidence="3">Cupin domain-containing protein</fullName>
    </submittedName>
</protein>
<keyword evidence="1" id="KW-0732">Signal</keyword>
<evidence type="ECO:0000313" key="4">
    <source>
        <dbReference type="Proteomes" id="UP000254711"/>
    </source>
</evidence>
<proteinExistence type="predicted"/>
<gene>
    <name evidence="3" type="ORF">DVT68_17625</name>
</gene>
<feature type="signal peptide" evidence="1">
    <location>
        <begin position="1"/>
        <end position="32"/>
    </location>
</feature>
<dbReference type="Gene3D" id="2.60.120.10">
    <property type="entry name" value="Jelly Rolls"/>
    <property type="match status" value="1"/>
</dbReference>
<evidence type="ECO:0000259" key="2">
    <source>
        <dbReference type="Pfam" id="PF07883"/>
    </source>
</evidence>
<dbReference type="EMBL" id="QQSY01000006">
    <property type="protein sequence ID" value="RDI97182.1"/>
    <property type="molecule type" value="Genomic_DNA"/>
</dbReference>
<sequence length="142" mass="14973">MRIVRPRTEETAMRLRSIAIATMLAAALGASAQDAQPKRTILDQHDESGAPGTEIILGTAEFPAGTSVGWHVHPGDESGYVLKGNLVLKTRGKPDQVLKAGDHFFNPRGAVHSMEAAPGTDGGVAVSTWVLDKGKPLAEPVK</sequence>
<name>A0A370K3G9_9GAMM</name>
<accession>A0A370K3G9</accession>
<dbReference type="CDD" id="cd02235">
    <property type="entry name" value="cupin_BLL4011-like"/>
    <property type="match status" value="1"/>
</dbReference>